<keyword evidence="2" id="KW-1185">Reference proteome</keyword>
<sequence length="134" mass="15457">MTTSEETASRSADLLARLICHDARHADDTHWQEKLRRFLHDTGTVKDNELPTVNQLYKDTAKLVDTFNATLGTVSFGHRSDRWQIAFFRHTIKIVAANAWVLYLDQKPHDSEDISFGDFMREISLAILDPRESR</sequence>
<gene>
    <name evidence="1" type="ORF">PROFUN_11224</name>
</gene>
<proteinExistence type="predicted"/>
<protein>
    <submittedName>
        <fullName evidence="1">Uncharacterized protein</fullName>
    </submittedName>
</protein>
<name>A0A2P6NA49_9EUKA</name>
<dbReference type="EMBL" id="MDYQ01000137">
    <property type="protein sequence ID" value="PRP80809.1"/>
    <property type="molecule type" value="Genomic_DNA"/>
</dbReference>
<reference evidence="1 2" key="1">
    <citation type="journal article" date="2018" name="Genome Biol. Evol.">
        <title>Multiple Roots of Fruiting Body Formation in Amoebozoa.</title>
        <authorList>
            <person name="Hillmann F."/>
            <person name="Forbes G."/>
            <person name="Novohradska S."/>
            <person name="Ferling I."/>
            <person name="Riege K."/>
            <person name="Groth M."/>
            <person name="Westermann M."/>
            <person name="Marz M."/>
            <person name="Spaller T."/>
            <person name="Winckler T."/>
            <person name="Schaap P."/>
            <person name="Glockner G."/>
        </authorList>
    </citation>
    <scope>NUCLEOTIDE SEQUENCE [LARGE SCALE GENOMIC DNA]</scope>
    <source>
        <strain evidence="1 2">Jena</strain>
    </source>
</reference>
<evidence type="ECO:0000313" key="1">
    <source>
        <dbReference type="EMBL" id="PRP80809.1"/>
    </source>
</evidence>
<dbReference type="AlphaFoldDB" id="A0A2P6NA49"/>
<organism evidence="1 2">
    <name type="scientific">Planoprotostelium fungivorum</name>
    <dbReference type="NCBI Taxonomy" id="1890364"/>
    <lineage>
        <taxon>Eukaryota</taxon>
        <taxon>Amoebozoa</taxon>
        <taxon>Evosea</taxon>
        <taxon>Variosea</taxon>
        <taxon>Cavosteliida</taxon>
        <taxon>Cavosteliaceae</taxon>
        <taxon>Planoprotostelium</taxon>
    </lineage>
</organism>
<evidence type="ECO:0000313" key="2">
    <source>
        <dbReference type="Proteomes" id="UP000241769"/>
    </source>
</evidence>
<dbReference type="Proteomes" id="UP000241769">
    <property type="component" value="Unassembled WGS sequence"/>
</dbReference>
<dbReference type="InParanoid" id="A0A2P6NA49"/>
<accession>A0A2P6NA49</accession>
<comment type="caution">
    <text evidence="1">The sequence shown here is derived from an EMBL/GenBank/DDBJ whole genome shotgun (WGS) entry which is preliminary data.</text>
</comment>